<accession>A0A8H7VGK7</accession>
<proteinExistence type="predicted"/>
<organism evidence="1 2">
    <name type="scientific">Circinella minor</name>
    <dbReference type="NCBI Taxonomy" id="1195481"/>
    <lineage>
        <taxon>Eukaryota</taxon>
        <taxon>Fungi</taxon>
        <taxon>Fungi incertae sedis</taxon>
        <taxon>Mucoromycota</taxon>
        <taxon>Mucoromycotina</taxon>
        <taxon>Mucoromycetes</taxon>
        <taxon>Mucorales</taxon>
        <taxon>Lichtheimiaceae</taxon>
        <taxon>Circinella</taxon>
    </lineage>
</organism>
<dbReference type="OrthoDB" id="10337220at2759"/>
<evidence type="ECO:0000313" key="1">
    <source>
        <dbReference type="EMBL" id="KAG2213759.1"/>
    </source>
</evidence>
<dbReference type="Gene3D" id="3.80.10.10">
    <property type="entry name" value="Ribonuclease Inhibitor"/>
    <property type="match status" value="1"/>
</dbReference>
<comment type="caution">
    <text evidence="1">The sequence shown here is derived from an EMBL/GenBank/DDBJ whole genome shotgun (WGS) entry which is preliminary data.</text>
</comment>
<name>A0A8H7VGK7_9FUNG</name>
<reference evidence="1 2" key="1">
    <citation type="submission" date="2020-12" db="EMBL/GenBank/DDBJ databases">
        <title>Metabolic potential, ecology and presence of endohyphal bacteria is reflected in genomic diversity of Mucoromycotina.</title>
        <authorList>
            <person name="Muszewska A."/>
            <person name="Okrasinska A."/>
            <person name="Steczkiewicz K."/>
            <person name="Drgas O."/>
            <person name="Orlowska M."/>
            <person name="Perlinska-Lenart U."/>
            <person name="Aleksandrzak-Piekarczyk T."/>
            <person name="Szatraj K."/>
            <person name="Zielenkiewicz U."/>
            <person name="Pilsyk S."/>
            <person name="Malc E."/>
            <person name="Mieczkowski P."/>
            <person name="Kruszewska J.S."/>
            <person name="Biernat P."/>
            <person name="Pawlowska J."/>
        </authorList>
    </citation>
    <scope>NUCLEOTIDE SEQUENCE [LARGE SCALE GENOMIC DNA]</scope>
    <source>
        <strain evidence="1 2">CBS 142.35</strain>
    </source>
</reference>
<dbReference type="EMBL" id="JAEPRB010000654">
    <property type="protein sequence ID" value="KAG2213759.1"/>
    <property type="molecule type" value="Genomic_DNA"/>
</dbReference>
<protein>
    <submittedName>
        <fullName evidence="1">Uncharacterized protein</fullName>
    </submittedName>
</protein>
<dbReference type="InterPro" id="IPR032675">
    <property type="entry name" value="LRR_dom_sf"/>
</dbReference>
<keyword evidence="2" id="KW-1185">Reference proteome</keyword>
<dbReference type="SUPFAM" id="SSF52047">
    <property type="entry name" value="RNI-like"/>
    <property type="match status" value="1"/>
</dbReference>
<sequence length="461" mass="52936">MNNNTIRMQDRLVPILQKCPNLRYLAFGSAQQSPFECLPSSKDAYIDPQLIFLWCPHLIYLEVYNLRYSEYRKMAIDHLQKNHQQQYNSGSKSTILTRADISLSANNNKGLRSLIVYESDPYYLPETINNTCFFENTNTLEFLVLGRCFQSRTSGIWGLILQNIGILPVLHTLVLDDIVYYHDGDSLDSINIMLTQCPTLETLILHDTGSRLKQPRINLPMVLSCLKQLKCLNLNNIHFTWDYVDDNDEEREVDTNLTSTSTLVTPVISQEQRFFEQLANSNSKIYKIRLNGSSPVLTDELILGFACLPSLKELFLGTFNEFTKEGLYRFSEMLHKRNSCIETLEAKGLQGDCISDSTLYILGKLPHIQRIHLSGASTQILEMNSAAIIKLLLCNVYASRSLRSLFLGYMVFSDINDNHHHKKKVDPVELLESKLSRHYDVIRLAHSFNFYSLGIAYRNHK</sequence>
<gene>
    <name evidence="1" type="ORF">INT45_003661</name>
</gene>
<evidence type="ECO:0000313" key="2">
    <source>
        <dbReference type="Proteomes" id="UP000646827"/>
    </source>
</evidence>
<dbReference type="Proteomes" id="UP000646827">
    <property type="component" value="Unassembled WGS sequence"/>
</dbReference>
<dbReference type="AlphaFoldDB" id="A0A8H7VGK7"/>